<dbReference type="RefSeq" id="WP_311558064.1">
    <property type="nucleotide sequence ID" value="NZ_JAVREJ010000014.1"/>
</dbReference>
<protein>
    <submittedName>
        <fullName evidence="1">Uncharacterized protein</fullName>
    </submittedName>
</protein>
<evidence type="ECO:0000313" key="1">
    <source>
        <dbReference type="EMBL" id="MDT0351656.1"/>
    </source>
</evidence>
<proteinExistence type="predicted"/>
<dbReference type="Proteomes" id="UP001183202">
    <property type="component" value="Unassembled WGS sequence"/>
</dbReference>
<reference evidence="2" key="1">
    <citation type="submission" date="2023-07" db="EMBL/GenBank/DDBJ databases">
        <title>30 novel species of actinomycetes from the DSMZ collection.</title>
        <authorList>
            <person name="Nouioui I."/>
        </authorList>
    </citation>
    <scope>NUCLEOTIDE SEQUENCE [LARGE SCALE GENOMIC DNA]</scope>
    <source>
        <strain evidence="2">DSM 45834</strain>
    </source>
</reference>
<name>A0ABU2NCJ2_9PSEU</name>
<sequence length="48" mass="5350">MTDEAKEEDLQRECSTCGHPKVAHSVFSGCVRCKGDDWCDMFVAKVAE</sequence>
<gene>
    <name evidence="1" type="ORF">RM445_19185</name>
</gene>
<accession>A0ABU2NCJ2</accession>
<organism evidence="1 2">
    <name type="scientific">Pseudonocardia charpentierae</name>
    <dbReference type="NCBI Taxonomy" id="3075545"/>
    <lineage>
        <taxon>Bacteria</taxon>
        <taxon>Bacillati</taxon>
        <taxon>Actinomycetota</taxon>
        <taxon>Actinomycetes</taxon>
        <taxon>Pseudonocardiales</taxon>
        <taxon>Pseudonocardiaceae</taxon>
        <taxon>Pseudonocardia</taxon>
    </lineage>
</organism>
<keyword evidence="2" id="KW-1185">Reference proteome</keyword>
<evidence type="ECO:0000313" key="2">
    <source>
        <dbReference type="Proteomes" id="UP001183202"/>
    </source>
</evidence>
<comment type="caution">
    <text evidence="1">The sequence shown here is derived from an EMBL/GenBank/DDBJ whole genome shotgun (WGS) entry which is preliminary data.</text>
</comment>
<dbReference type="EMBL" id="JAVREJ010000014">
    <property type="protein sequence ID" value="MDT0351656.1"/>
    <property type="molecule type" value="Genomic_DNA"/>
</dbReference>